<keyword evidence="6" id="KW-0552">Olfaction</keyword>
<dbReference type="Pfam" id="PF01130">
    <property type="entry name" value="CD36"/>
    <property type="match status" value="1"/>
</dbReference>
<dbReference type="PANTHER" id="PTHR11923:SF69">
    <property type="entry name" value="SENSORY NEURON MEMBRANE PROTEIN 1"/>
    <property type="match status" value="1"/>
</dbReference>
<evidence type="ECO:0000256" key="6">
    <source>
        <dbReference type="ARBA" id="ARBA00022725"/>
    </source>
</evidence>
<gene>
    <name evidence="14" type="ORF">AAG570_011561</name>
</gene>
<evidence type="ECO:0000256" key="11">
    <source>
        <dbReference type="ARBA" id="ARBA00023180"/>
    </source>
</evidence>
<evidence type="ECO:0000256" key="5">
    <source>
        <dbReference type="ARBA" id="ARBA00022692"/>
    </source>
</evidence>
<keyword evidence="15" id="KW-1185">Reference proteome</keyword>
<evidence type="ECO:0000256" key="13">
    <source>
        <dbReference type="SAM" id="Phobius"/>
    </source>
</evidence>
<evidence type="ECO:0000256" key="2">
    <source>
        <dbReference type="ARBA" id="ARBA00010532"/>
    </source>
</evidence>
<evidence type="ECO:0000256" key="4">
    <source>
        <dbReference type="ARBA" id="ARBA00022606"/>
    </source>
</evidence>
<reference evidence="14 15" key="1">
    <citation type="submission" date="2024-07" db="EMBL/GenBank/DDBJ databases">
        <title>Chromosome-level genome assembly of the water stick insect Ranatra chinensis (Heteroptera: Nepidae).</title>
        <authorList>
            <person name="Liu X."/>
        </authorList>
    </citation>
    <scope>NUCLEOTIDE SEQUENCE [LARGE SCALE GENOMIC DNA]</scope>
    <source>
        <strain evidence="14">Cailab_2021Rc</strain>
        <tissue evidence="14">Muscle</tissue>
    </source>
</reference>
<keyword evidence="3" id="KW-1003">Cell membrane</keyword>
<dbReference type="PANTHER" id="PTHR11923">
    <property type="entry name" value="SCAVENGER RECEPTOR CLASS B TYPE-1 SR-B1"/>
    <property type="match status" value="1"/>
</dbReference>
<keyword evidence="10" id="KW-0675">Receptor</keyword>
<evidence type="ECO:0000256" key="1">
    <source>
        <dbReference type="ARBA" id="ARBA00004651"/>
    </source>
</evidence>
<keyword evidence="7 13" id="KW-1133">Transmembrane helix</keyword>
<keyword evidence="11" id="KW-0325">Glycoprotein</keyword>
<evidence type="ECO:0000256" key="7">
    <source>
        <dbReference type="ARBA" id="ARBA00022989"/>
    </source>
</evidence>
<dbReference type="EMBL" id="JBFDAA010000006">
    <property type="protein sequence ID" value="KAL1131950.1"/>
    <property type="molecule type" value="Genomic_DNA"/>
</dbReference>
<proteinExistence type="inferred from homology"/>
<dbReference type="GO" id="GO:0007608">
    <property type="term" value="P:sensory perception of smell"/>
    <property type="evidence" value="ECO:0007669"/>
    <property type="project" value="UniProtKB-KW"/>
</dbReference>
<keyword evidence="4" id="KW-0716">Sensory transduction</keyword>
<keyword evidence="9" id="KW-1015">Disulfide bond</keyword>
<keyword evidence="8 13" id="KW-0472">Membrane</keyword>
<protein>
    <recommendedName>
        <fullName evidence="16">Sensory neuron membrane protein 1</fullName>
    </recommendedName>
</protein>
<dbReference type="Proteomes" id="UP001558652">
    <property type="component" value="Unassembled WGS sequence"/>
</dbReference>
<comment type="caution">
    <text evidence="14">The sequence shown here is derived from an EMBL/GenBank/DDBJ whole genome shotgun (WGS) entry which is preliminary data.</text>
</comment>
<evidence type="ECO:0000256" key="10">
    <source>
        <dbReference type="ARBA" id="ARBA00023170"/>
    </source>
</evidence>
<evidence type="ECO:0000256" key="12">
    <source>
        <dbReference type="SAM" id="MobiDB-lite"/>
    </source>
</evidence>
<evidence type="ECO:0000313" key="15">
    <source>
        <dbReference type="Proteomes" id="UP001558652"/>
    </source>
</evidence>
<dbReference type="PRINTS" id="PR01609">
    <property type="entry name" value="CD36FAMILY"/>
</dbReference>
<evidence type="ECO:0000256" key="3">
    <source>
        <dbReference type="ARBA" id="ARBA00022475"/>
    </source>
</evidence>
<comment type="similarity">
    <text evidence="2">Belongs to the CD36 family.</text>
</comment>
<comment type="subcellular location">
    <subcellularLocation>
        <location evidence="1">Cell membrane</location>
        <topology evidence="1">Multi-pass membrane protein</topology>
    </subcellularLocation>
</comment>
<evidence type="ECO:0000313" key="14">
    <source>
        <dbReference type="EMBL" id="KAL1131950.1"/>
    </source>
</evidence>
<keyword evidence="5 13" id="KW-0812">Transmembrane</keyword>
<evidence type="ECO:0000256" key="9">
    <source>
        <dbReference type="ARBA" id="ARBA00023157"/>
    </source>
</evidence>
<dbReference type="GO" id="GO:0005886">
    <property type="term" value="C:plasma membrane"/>
    <property type="evidence" value="ECO:0007669"/>
    <property type="project" value="UniProtKB-SubCell"/>
</dbReference>
<sequence length="521" mass="57899">MAAPFRLALAGGLIFLFALIFGFYGFRKFLNYKIAQNVALKKGGEMRKAWTKIPLAVEFRIYIFNVTNSEEVHRGAKPVVNEIGPYFYDEWKEKVRLVDNAKEDTVSFNQRTTWYFNKEASGGLTGNETVVIPHAALLGLVLNVEREKPGALTMINKAIGPMFGNPDSIFLRATAKDILFEGIVINCTSTEFAPKAICTLLRQNPKGLTKVNEHIFKFSFFGSKNGTIDDGRLEVKRGVKDAKEVGKVVSFNGKSELDVWSGAECNALRGTDSTIFPPFLTPQDDIVSFAPDLCRSLGAKYQYPIVYQGIPGNHYTATLGDMSNNAEEKCFCPSENKCLKKGAFDITKCAGAPIILTLPHFFETDPSYLDTVDGLRPNKEEHQIYLNFEPITGTPLGARKRLQFNIEIHSVIKIPIMRNLPVSLIPLFWVEEGLELNKTFIDLLEANLFRTMRIVDTGRWVLMVVGVGLVAAGAGLNYHRRSTRTMVPKISTRTLVVGSEEHTTGYSATSPATATVAPQKY</sequence>
<name>A0ABD0YL82_9HEMI</name>
<organism evidence="14 15">
    <name type="scientific">Ranatra chinensis</name>
    <dbReference type="NCBI Taxonomy" id="642074"/>
    <lineage>
        <taxon>Eukaryota</taxon>
        <taxon>Metazoa</taxon>
        <taxon>Ecdysozoa</taxon>
        <taxon>Arthropoda</taxon>
        <taxon>Hexapoda</taxon>
        <taxon>Insecta</taxon>
        <taxon>Pterygota</taxon>
        <taxon>Neoptera</taxon>
        <taxon>Paraneoptera</taxon>
        <taxon>Hemiptera</taxon>
        <taxon>Heteroptera</taxon>
        <taxon>Panheteroptera</taxon>
        <taxon>Nepomorpha</taxon>
        <taxon>Nepidae</taxon>
        <taxon>Ranatrinae</taxon>
        <taxon>Ranatra</taxon>
    </lineage>
</organism>
<accession>A0ABD0YL82</accession>
<evidence type="ECO:0008006" key="16">
    <source>
        <dbReference type="Google" id="ProtNLM"/>
    </source>
</evidence>
<dbReference type="AlphaFoldDB" id="A0ABD0YL82"/>
<feature type="region of interest" description="Disordered" evidence="12">
    <location>
        <begin position="502"/>
        <end position="521"/>
    </location>
</feature>
<dbReference type="InterPro" id="IPR002159">
    <property type="entry name" value="CD36_fam"/>
</dbReference>
<feature type="transmembrane region" description="Helical" evidence="13">
    <location>
        <begin position="460"/>
        <end position="479"/>
    </location>
</feature>
<feature type="transmembrane region" description="Helical" evidence="13">
    <location>
        <begin position="7"/>
        <end position="26"/>
    </location>
</feature>
<feature type="compositionally biased region" description="Low complexity" evidence="12">
    <location>
        <begin position="507"/>
        <end position="521"/>
    </location>
</feature>
<evidence type="ECO:0000256" key="8">
    <source>
        <dbReference type="ARBA" id="ARBA00023136"/>
    </source>
</evidence>